<protein>
    <recommendedName>
        <fullName evidence="5">Peptidase</fullName>
    </recommendedName>
</protein>
<dbReference type="Gene3D" id="3.10.450.50">
    <property type="match status" value="1"/>
</dbReference>
<reference evidence="3" key="2">
    <citation type="submission" date="2020-09" db="EMBL/GenBank/DDBJ databases">
        <authorList>
            <person name="Sun Q."/>
            <person name="Ohkuma M."/>
        </authorList>
    </citation>
    <scope>NUCLEOTIDE SEQUENCE</scope>
    <source>
        <strain evidence="3">JCM 12862</strain>
    </source>
</reference>
<comment type="caution">
    <text evidence="3">The sequence shown here is derived from an EMBL/GenBank/DDBJ whole genome shotgun (WGS) entry which is preliminary data.</text>
</comment>
<evidence type="ECO:0000313" key="4">
    <source>
        <dbReference type="Proteomes" id="UP000612329"/>
    </source>
</evidence>
<feature type="domain" description="Peptidase M61 catalytic" evidence="1">
    <location>
        <begin position="311"/>
        <end position="419"/>
    </location>
</feature>
<sequence length="692" mass="79679">MILANFSSEIKQQITMRYFLKPLAYIFAFIFISCGSAQTTPVQIQSAPAVSFHVNLLDRSNDTFKVQVTPPALTAENNIFQFASTAPGTYETMDIGRYVSGFKAYDTYGNELEIQKISTNQYQLTTPEKIAKIEYQVAETWDTPVTENKIYLMCGSSIEDTNTLINGQAVFGYFKGKQDSPIKIKIDRPKDWRIGTALKKSEDGYYLAKDYDQVVDSPILLGNLTKASMDVQGTEIDIYTYSETGKITSDQILNSMKDMLLAASGFLNGLPVKHYTFLFHFEDTTAGAWEHSYSSEYVYRETDWEHLKNNVLEVAAHEFFHVVTPLNIHSEIIDHFNFVTPVPSDHLWLYEGTTEWAAHMMLMRSGQKSMDDYFKTLKQKVYISTNLYSPDISLVQLSKTSYTPIGHKIYNNIYMKGALVAGLLDIKLIELSNGSVGLIDVIKRLAKEYGPNKPFDDATFFDTFTKETYPEIRTFFDDYVIGSKPLPLKTYYEKIGVNYDEENNKFSLEKYPTDTQLKLRNKWMHPIDIFQLDLLNSKTEDQFEEKVSTLDNTIKTLYGVISGEKGVERNWKLFKYLFAPGAKLIPTGKNEKDELKARYLKPEDYIKNSNDWLVDNGFFEKEIHRTVDTFGNMAHVFSTYESFRSETDKYPFMRGINSIQLLYDGTRWWIINVYWAQESKDQLIPSEYLTND</sequence>
<dbReference type="SUPFAM" id="SSF55486">
    <property type="entry name" value="Metalloproteases ('zincins'), catalytic domain"/>
    <property type="match status" value="1"/>
</dbReference>
<evidence type="ECO:0008006" key="5">
    <source>
        <dbReference type="Google" id="ProtNLM"/>
    </source>
</evidence>
<dbReference type="AlphaFoldDB" id="A0A8J3BFI4"/>
<organism evidence="3 4">
    <name type="scientific">Yeosuana aromativorans</name>
    <dbReference type="NCBI Taxonomy" id="288019"/>
    <lineage>
        <taxon>Bacteria</taxon>
        <taxon>Pseudomonadati</taxon>
        <taxon>Bacteroidota</taxon>
        <taxon>Flavobacteriia</taxon>
        <taxon>Flavobacteriales</taxon>
        <taxon>Flavobacteriaceae</taxon>
        <taxon>Yeosuana</taxon>
    </lineage>
</organism>
<keyword evidence="4" id="KW-1185">Reference proteome</keyword>
<dbReference type="InterPro" id="IPR040756">
    <property type="entry name" value="Peptidase_M61_N"/>
</dbReference>
<gene>
    <name evidence="3" type="ORF">GCM10007962_07460</name>
</gene>
<feature type="domain" description="Peptidase M61 N-terminal" evidence="2">
    <location>
        <begin position="52"/>
        <end position="223"/>
    </location>
</feature>
<dbReference type="InterPro" id="IPR027268">
    <property type="entry name" value="Peptidase_M4/M1_CTD_sf"/>
</dbReference>
<reference evidence="3" key="1">
    <citation type="journal article" date="2014" name="Int. J. Syst. Evol. Microbiol.">
        <title>Complete genome sequence of Corynebacterium casei LMG S-19264T (=DSM 44701T), isolated from a smear-ripened cheese.</title>
        <authorList>
            <consortium name="US DOE Joint Genome Institute (JGI-PGF)"/>
            <person name="Walter F."/>
            <person name="Albersmeier A."/>
            <person name="Kalinowski J."/>
            <person name="Ruckert C."/>
        </authorList>
    </citation>
    <scope>NUCLEOTIDE SEQUENCE</scope>
    <source>
        <strain evidence="3">JCM 12862</strain>
    </source>
</reference>
<dbReference type="Proteomes" id="UP000612329">
    <property type="component" value="Unassembled WGS sequence"/>
</dbReference>
<dbReference type="Gene3D" id="2.60.40.3650">
    <property type="match status" value="1"/>
</dbReference>
<evidence type="ECO:0000259" key="2">
    <source>
        <dbReference type="Pfam" id="PF17899"/>
    </source>
</evidence>
<evidence type="ECO:0000313" key="3">
    <source>
        <dbReference type="EMBL" id="GGK15705.1"/>
    </source>
</evidence>
<proteinExistence type="predicted"/>
<dbReference type="Pfam" id="PF05299">
    <property type="entry name" value="Peptidase_M61"/>
    <property type="match status" value="1"/>
</dbReference>
<dbReference type="InterPro" id="IPR007963">
    <property type="entry name" value="Peptidase_M61_catalytic"/>
</dbReference>
<dbReference type="Gene3D" id="1.10.390.10">
    <property type="entry name" value="Neutral Protease Domain 2"/>
    <property type="match status" value="1"/>
</dbReference>
<accession>A0A8J3BFI4</accession>
<evidence type="ECO:0000259" key="1">
    <source>
        <dbReference type="Pfam" id="PF05299"/>
    </source>
</evidence>
<dbReference type="Pfam" id="PF17899">
    <property type="entry name" value="Peptidase_M61_N"/>
    <property type="match status" value="1"/>
</dbReference>
<name>A0A8J3BFI4_9FLAO</name>
<dbReference type="EMBL" id="BMNR01000002">
    <property type="protein sequence ID" value="GGK15705.1"/>
    <property type="molecule type" value="Genomic_DNA"/>
</dbReference>